<sequence>MQCPGSNCIQGIFSPGFREPQTGSFCLRPPAPRVQRAQGSPGPRRAARCGPRPRLLAAARMRGRTPWQPGRHGNPGTLSWRLGPEGGEVWTPAAAPGGGAHAREDTMATRSPRQPRDAVMAAGAGGFAAGARAPSVWPATWATVPQPPPWAVPPAPPPPGRAKEGLLELMALQTAQMHQLLLSRLAAAALHPDANPWSPQVSLEGQQEDYEEEGALTFHHHYLPCPVPALAPPAPWPAPFLCPLHQTHWQEAPRAQCHPPAFGKRGLRAVPPPPPPSATGTVGADVAPASDYYDAESLS</sequence>
<dbReference type="PANTHER" id="PTHR28604">
    <property type="match status" value="1"/>
</dbReference>
<evidence type="ECO:0000313" key="4">
    <source>
        <dbReference type="RefSeq" id="XP_060058565.1"/>
    </source>
</evidence>
<feature type="compositionally biased region" description="Low complexity" evidence="1">
    <location>
        <begin position="39"/>
        <end position="49"/>
    </location>
</feature>
<dbReference type="InterPro" id="IPR038915">
    <property type="entry name" value="PRR29-like"/>
</dbReference>
<feature type="domain" description="DUF4587" evidence="2">
    <location>
        <begin position="159"/>
        <end position="222"/>
    </location>
</feature>
<reference evidence="4" key="1">
    <citation type="submission" date="2025-08" db="UniProtKB">
        <authorList>
            <consortium name="RefSeq"/>
        </authorList>
    </citation>
    <scope>IDENTIFICATION</scope>
</reference>
<evidence type="ECO:0000313" key="3">
    <source>
        <dbReference type="Proteomes" id="UP001652624"/>
    </source>
</evidence>
<feature type="region of interest" description="Disordered" evidence="1">
    <location>
        <begin position="95"/>
        <end position="114"/>
    </location>
</feature>
<gene>
    <name evidence="4" type="primary">PRR29</name>
</gene>
<dbReference type="Pfam" id="PF15248">
    <property type="entry name" value="DUF4587"/>
    <property type="match status" value="1"/>
</dbReference>
<protein>
    <submittedName>
        <fullName evidence="4">Proline-rich protein 29 isoform X2</fullName>
    </submittedName>
</protein>
<feature type="region of interest" description="Disordered" evidence="1">
    <location>
        <begin position="262"/>
        <end position="299"/>
    </location>
</feature>
<dbReference type="GeneID" id="103117603"/>
<keyword evidence="3" id="KW-1185">Reference proteome</keyword>
<evidence type="ECO:0000259" key="2">
    <source>
        <dbReference type="Pfam" id="PF15248"/>
    </source>
</evidence>
<organism evidence="3 4">
    <name type="scientific">Erinaceus europaeus</name>
    <name type="common">Western European hedgehog</name>
    <dbReference type="NCBI Taxonomy" id="9365"/>
    <lineage>
        <taxon>Eukaryota</taxon>
        <taxon>Metazoa</taxon>
        <taxon>Chordata</taxon>
        <taxon>Craniata</taxon>
        <taxon>Vertebrata</taxon>
        <taxon>Euteleostomi</taxon>
        <taxon>Mammalia</taxon>
        <taxon>Eutheria</taxon>
        <taxon>Laurasiatheria</taxon>
        <taxon>Eulipotyphla</taxon>
        <taxon>Erinaceidae</taxon>
        <taxon>Erinaceinae</taxon>
        <taxon>Erinaceus</taxon>
    </lineage>
</organism>
<proteinExistence type="predicted"/>
<dbReference type="InterPro" id="IPR027904">
    <property type="entry name" value="DUF4587"/>
</dbReference>
<dbReference type="Proteomes" id="UP001652624">
    <property type="component" value="Chromosome 12"/>
</dbReference>
<feature type="region of interest" description="Disordered" evidence="1">
    <location>
        <begin position="21"/>
        <end position="49"/>
    </location>
</feature>
<name>A0ABM3YBX0_ERIEU</name>
<dbReference type="RefSeq" id="XP_060058565.1">
    <property type="nucleotide sequence ID" value="XM_060202582.1"/>
</dbReference>
<accession>A0ABM3YBX0</accession>
<evidence type="ECO:0000256" key="1">
    <source>
        <dbReference type="SAM" id="MobiDB-lite"/>
    </source>
</evidence>
<dbReference type="PANTHER" id="PTHR28604:SF1">
    <property type="entry name" value="PROLINE-RICH PROTEIN 29"/>
    <property type="match status" value="1"/>
</dbReference>